<accession>A0A820G2X7</accession>
<comment type="caution">
    <text evidence="1">The sequence shown here is derived from an EMBL/GenBank/DDBJ whole genome shotgun (WGS) entry which is preliminary data.</text>
</comment>
<dbReference type="Proteomes" id="UP000663868">
    <property type="component" value="Unassembled WGS sequence"/>
</dbReference>
<name>A0A820G2X7_9BILA</name>
<evidence type="ECO:0000313" key="2">
    <source>
        <dbReference type="Proteomes" id="UP000663868"/>
    </source>
</evidence>
<proteinExistence type="predicted"/>
<dbReference type="EMBL" id="CAJOBB010012144">
    <property type="protein sequence ID" value="CAF4272059.1"/>
    <property type="molecule type" value="Genomic_DNA"/>
</dbReference>
<organism evidence="1 2">
    <name type="scientific">Adineta steineri</name>
    <dbReference type="NCBI Taxonomy" id="433720"/>
    <lineage>
        <taxon>Eukaryota</taxon>
        <taxon>Metazoa</taxon>
        <taxon>Spiralia</taxon>
        <taxon>Gnathifera</taxon>
        <taxon>Rotifera</taxon>
        <taxon>Eurotatoria</taxon>
        <taxon>Bdelloidea</taxon>
        <taxon>Adinetida</taxon>
        <taxon>Adinetidae</taxon>
        <taxon>Adineta</taxon>
    </lineage>
</organism>
<protein>
    <submittedName>
        <fullName evidence="1">Uncharacterized protein</fullName>
    </submittedName>
</protein>
<reference evidence="1" key="1">
    <citation type="submission" date="2021-02" db="EMBL/GenBank/DDBJ databases">
        <authorList>
            <person name="Nowell W R."/>
        </authorList>
    </citation>
    <scope>NUCLEOTIDE SEQUENCE</scope>
</reference>
<gene>
    <name evidence="1" type="ORF">KXQ929_LOCUS43945</name>
</gene>
<evidence type="ECO:0000313" key="1">
    <source>
        <dbReference type="EMBL" id="CAF4272059.1"/>
    </source>
</evidence>
<sequence length="120" mass="13384">MTTDHNQLELHETTFGNEFLNDQQPILGQDMEINTGLSKSSNRLETRNNRGVEVIPNDLILKQMNNINDITANLGPIIEYAQEPLVSLTEACAPLITTIDNLSVYVQQALKETPNPPPDK</sequence>
<feature type="non-terminal residue" evidence="1">
    <location>
        <position position="120"/>
    </location>
</feature>
<dbReference type="AlphaFoldDB" id="A0A820G2X7"/>